<feature type="transmembrane region" description="Helical" evidence="7">
    <location>
        <begin position="340"/>
        <end position="362"/>
    </location>
</feature>
<keyword evidence="11" id="KW-1185">Reference proteome</keyword>
<evidence type="ECO:0000313" key="11">
    <source>
        <dbReference type="Proteomes" id="UP000315010"/>
    </source>
</evidence>
<evidence type="ECO:0000256" key="4">
    <source>
        <dbReference type="ARBA" id="ARBA00022692"/>
    </source>
</evidence>
<evidence type="ECO:0000256" key="7">
    <source>
        <dbReference type="SAM" id="Phobius"/>
    </source>
</evidence>
<dbReference type="RefSeq" id="WP_146396791.1">
    <property type="nucleotide sequence ID" value="NZ_SJPJ01000001.1"/>
</dbReference>
<keyword evidence="2" id="KW-0813">Transport</keyword>
<proteinExistence type="predicted"/>
<feature type="transmembrane region" description="Helical" evidence="7">
    <location>
        <begin position="299"/>
        <end position="328"/>
    </location>
</feature>
<keyword evidence="6 7" id="KW-0472">Membrane</keyword>
<dbReference type="AlphaFoldDB" id="A0A5C5Z170"/>
<dbReference type="Pfam" id="PF12704">
    <property type="entry name" value="MacB_PCD"/>
    <property type="match status" value="1"/>
</dbReference>
<protein>
    <submittedName>
        <fullName evidence="10">FtsX-like permease family protein</fullName>
    </submittedName>
</protein>
<evidence type="ECO:0000256" key="6">
    <source>
        <dbReference type="ARBA" id="ARBA00023136"/>
    </source>
</evidence>
<reference evidence="10 11" key="1">
    <citation type="submission" date="2019-02" db="EMBL/GenBank/DDBJ databases">
        <title>Deep-cultivation of Planctomycetes and their phenomic and genomic characterization uncovers novel biology.</title>
        <authorList>
            <person name="Wiegand S."/>
            <person name="Jogler M."/>
            <person name="Boedeker C."/>
            <person name="Pinto D."/>
            <person name="Vollmers J."/>
            <person name="Rivas-Marin E."/>
            <person name="Kohn T."/>
            <person name="Peeters S.H."/>
            <person name="Heuer A."/>
            <person name="Rast P."/>
            <person name="Oberbeckmann S."/>
            <person name="Bunk B."/>
            <person name="Jeske O."/>
            <person name="Meyerdierks A."/>
            <person name="Storesund J.E."/>
            <person name="Kallscheuer N."/>
            <person name="Luecker S."/>
            <person name="Lage O.M."/>
            <person name="Pohl T."/>
            <person name="Merkel B.J."/>
            <person name="Hornburger P."/>
            <person name="Mueller R.-W."/>
            <person name="Bruemmer F."/>
            <person name="Labrenz M."/>
            <person name="Spormann A.M."/>
            <person name="Op Den Camp H."/>
            <person name="Overmann J."/>
            <person name="Amann R."/>
            <person name="Jetten M.S.M."/>
            <person name="Mascher T."/>
            <person name="Medema M.H."/>
            <person name="Devos D.P."/>
            <person name="Kaster A.-K."/>
            <person name="Ovreas L."/>
            <person name="Rohde M."/>
            <person name="Galperin M.Y."/>
            <person name="Jogler C."/>
        </authorList>
    </citation>
    <scope>NUCLEOTIDE SEQUENCE [LARGE SCALE GENOMIC DNA]</scope>
    <source>
        <strain evidence="10 11">CA13</strain>
    </source>
</reference>
<dbReference type="InterPro" id="IPR051125">
    <property type="entry name" value="ABC-4/HrtB_transporter"/>
</dbReference>
<dbReference type="EMBL" id="SJPJ01000001">
    <property type="protein sequence ID" value="TWT81128.1"/>
    <property type="molecule type" value="Genomic_DNA"/>
</dbReference>
<accession>A0A5C5Z170</accession>
<evidence type="ECO:0000256" key="3">
    <source>
        <dbReference type="ARBA" id="ARBA00022475"/>
    </source>
</evidence>
<dbReference type="PANTHER" id="PTHR43738">
    <property type="entry name" value="ABC TRANSPORTER, MEMBRANE PROTEIN"/>
    <property type="match status" value="1"/>
</dbReference>
<evidence type="ECO:0000259" key="8">
    <source>
        <dbReference type="Pfam" id="PF02687"/>
    </source>
</evidence>
<feature type="transmembrane region" description="Helical" evidence="7">
    <location>
        <begin position="251"/>
        <end position="278"/>
    </location>
</feature>
<organism evidence="10 11">
    <name type="scientific">Novipirellula herctigrandis</name>
    <dbReference type="NCBI Taxonomy" id="2527986"/>
    <lineage>
        <taxon>Bacteria</taxon>
        <taxon>Pseudomonadati</taxon>
        <taxon>Planctomycetota</taxon>
        <taxon>Planctomycetia</taxon>
        <taxon>Pirellulales</taxon>
        <taxon>Pirellulaceae</taxon>
        <taxon>Novipirellula</taxon>
    </lineage>
</organism>
<dbReference type="OrthoDB" id="9768465at2"/>
<evidence type="ECO:0000256" key="2">
    <source>
        <dbReference type="ARBA" id="ARBA00022448"/>
    </source>
</evidence>
<evidence type="ECO:0000313" key="10">
    <source>
        <dbReference type="EMBL" id="TWT81128.1"/>
    </source>
</evidence>
<dbReference type="GO" id="GO:0005886">
    <property type="term" value="C:plasma membrane"/>
    <property type="evidence" value="ECO:0007669"/>
    <property type="project" value="UniProtKB-SubCell"/>
</dbReference>
<feature type="transmembrane region" description="Helical" evidence="7">
    <location>
        <begin position="20"/>
        <end position="42"/>
    </location>
</feature>
<dbReference type="InterPro" id="IPR025857">
    <property type="entry name" value="MacB_PCD"/>
</dbReference>
<dbReference type="InterPro" id="IPR003838">
    <property type="entry name" value="ABC3_permease_C"/>
</dbReference>
<evidence type="ECO:0000256" key="1">
    <source>
        <dbReference type="ARBA" id="ARBA00004651"/>
    </source>
</evidence>
<keyword evidence="5 7" id="KW-1133">Transmembrane helix</keyword>
<sequence length="375" mass="40341">MLWNIALRTLLCDRGKLLAGLIGVIFSVVLVNIQGGLFIGLINKASLLVDRSGADIWVGHRGMHNVDFPHNIPERWIHRIRSVPGVQSAEPLRICFSEISLPDGNFEGVMLVGVTEGSDLGRAYDIVDGPADALSYADGVIVDQCDDDKLFDPTIGEIREIGGRRARISAKSYGVLSFLVTPYVFTHYDRAVDFAGADPTMASYFLIRVKPGVDCDQVCAAIVNRLEDVTAVPAEDYAATSINFWMTRTGIGLSFGAATFLGLLVGLVMVAQTLYAMVLDRISEFATLKAIGSTEREIILLLGAQSTVVAVVGISIGIVLSFVIQAIFSTPRAAITIPLGLYIASAALVFTICLAASALPYLRVRRVDPHSVLQG</sequence>
<dbReference type="PANTHER" id="PTHR43738:SF1">
    <property type="entry name" value="HEMIN TRANSPORT SYSTEM PERMEASE PROTEIN HRTB-RELATED"/>
    <property type="match status" value="1"/>
</dbReference>
<evidence type="ECO:0000259" key="9">
    <source>
        <dbReference type="Pfam" id="PF12704"/>
    </source>
</evidence>
<feature type="domain" description="MacB-like periplasmic core" evidence="9">
    <location>
        <begin position="21"/>
        <end position="223"/>
    </location>
</feature>
<name>A0A5C5Z170_9BACT</name>
<keyword evidence="4 7" id="KW-0812">Transmembrane</keyword>
<dbReference type="Pfam" id="PF02687">
    <property type="entry name" value="FtsX"/>
    <property type="match status" value="1"/>
</dbReference>
<evidence type="ECO:0000256" key="5">
    <source>
        <dbReference type="ARBA" id="ARBA00022989"/>
    </source>
</evidence>
<keyword evidence="3" id="KW-1003">Cell membrane</keyword>
<dbReference type="Proteomes" id="UP000315010">
    <property type="component" value="Unassembled WGS sequence"/>
</dbReference>
<comment type="subcellular location">
    <subcellularLocation>
        <location evidence="1">Cell membrane</location>
        <topology evidence="1">Multi-pass membrane protein</topology>
    </subcellularLocation>
</comment>
<comment type="caution">
    <text evidence="10">The sequence shown here is derived from an EMBL/GenBank/DDBJ whole genome shotgun (WGS) entry which is preliminary data.</text>
</comment>
<feature type="domain" description="ABC3 transporter permease C-terminal" evidence="8">
    <location>
        <begin position="258"/>
        <end position="369"/>
    </location>
</feature>
<gene>
    <name evidence="10" type="ORF">CA13_25760</name>
</gene>